<dbReference type="Proteomes" id="UP000011728">
    <property type="component" value="Chromosome"/>
</dbReference>
<dbReference type="Pfam" id="PF20765">
    <property type="entry name" value="Phage_tail_terminator_8"/>
    <property type="match status" value="1"/>
</dbReference>
<accession>M1M9D1</accession>
<evidence type="ECO:0000313" key="2">
    <source>
        <dbReference type="Proteomes" id="UP000011728"/>
    </source>
</evidence>
<protein>
    <submittedName>
        <fullName evidence="1">Putative phage protein</fullName>
    </submittedName>
</protein>
<dbReference type="EMBL" id="CP004121">
    <property type="protein sequence ID" value="AGF54554.1"/>
    <property type="molecule type" value="Genomic_DNA"/>
</dbReference>
<dbReference type="RefSeq" id="WP_015390880.1">
    <property type="nucleotide sequence ID" value="NC_020291.1"/>
</dbReference>
<evidence type="ECO:0000313" key="1">
    <source>
        <dbReference type="EMBL" id="AGF54554.1"/>
    </source>
</evidence>
<dbReference type="eggNOG" id="ENOG50332SH">
    <property type="taxonomic scope" value="Bacteria"/>
</dbReference>
<dbReference type="InterPro" id="IPR049254">
    <property type="entry name" value="Phage_tail_terminator"/>
</dbReference>
<dbReference type="OrthoDB" id="2063617at2"/>
<keyword evidence="2" id="KW-1185">Reference proteome</keyword>
<dbReference type="STRING" id="36745.CLSAP_08150"/>
<name>M1M9D1_9CLOT</name>
<dbReference type="PATRIC" id="fig|931276.5.peg.731"/>
<reference evidence="1 2" key="1">
    <citation type="submission" date="2013-02" db="EMBL/GenBank/DDBJ databases">
        <title>Genome sequence of Clostridium saccharoperbutylacetonicum N1-4(HMT).</title>
        <authorList>
            <person name="Poehlein A."/>
            <person name="Daniel R."/>
        </authorList>
    </citation>
    <scope>NUCLEOTIDE SEQUENCE [LARGE SCALE GENOMIC DNA]</scope>
    <source>
        <strain evidence="2">N1-4(HMT)</strain>
    </source>
</reference>
<dbReference type="AlphaFoldDB" id="M1M9D1"/>
<organism evidence="1 2">
    <name type="scientific">Clostridium saccharoperbutylacetonicum N1-4(HMT)</name>
    <dbReference type="NCBI Taxonomy" id="931276"/>
    <lineage>
        <taxon>Bacteria</taxon>
        <taxon>Bacillati</taxon>
        <taxon>Bacillota</taxon>
        <taxon>Clostridia</taxon>
        <taxon>Eubacteriales</taxon>
        <taxon>Clostridiaceae</taxon>
        <taxon>Clostridium</taxon>
    </lineage>
</organism>
<dbReference type="HOGENOM" id="CLU_136731_0_1_9"/>
<gene>
    <name evidence="1" type="ORF">Cspa_c07770</name>
</gene>
<dbReference type="KEGG" id="csr:Cspa_c07770"/>
<sequence>MVAIKNIIKNNFQESNVYSEGKEESFNKPYFFIKISNSSEAKELNRRYKRNIAFEISYVSDKDNINEEYLNKADELYELLEIVEKGERKFRALNMNHEVKDGVLYFKFQLEVSLIKNTEENSMKQLEVDVLGK</sequence>
<proteinExistence type="predicted"/>